<accession>A0A7Z0J7S6</accession>
<comment type="caution">
    <text evidence="1">The sequence shown here is derived from an EMBL/GenBank/DDBJ whole genome shotgun (WGS) entry which is preliminary data.</text>
</comment>
<dbReference type="Pfam" id="PF13602">
    <property type="entry name" value="ADH_zinc_N_2"/>
    <property type="match status" value="1"/>
</dbReference>
<reference evidence="1 2" key="1">
    <citation type="submission" date="2020-07" db="EMBL/GenBank/DDBJ databases">
        <title>Sequencing the genomes of 1000 actinobacteria strains.</title>
        <authorList>
            <person name="Klenk H.-P."/>
        </authorList>
    </citation>
    <scope>NUCLEOTIDE SEQUENCE [LARGE SCALE GENOMIC DNA]</scope>
    <source>
        <strain evidence="1 2">DSM 44442</strain>
    </source>
</reference>
<dbReference type="RefSeq" id="WP_179820119.1">
    <property type="nucleotide sequence ID" value="NZ_JACCFS010000001.1"/>
</dbReference>
<evidence type="ECO:0000313" key="1">
    <source>
        <dbReference type="EMBL" id="NYJ32343.1"/>
    </source>
</evidence>
<protein>
    <submittedName>
        <fullName evidence="1">Uncharacterized protein</fullName>
    </submittedName>
</protein>
<dbReference type="Gene3D" id="3.90.180.10">
    <property type="entry name" value="Medium-chain alcohol dehydrogenases, catalytic domain"/>
    <property type="match status" value="1"/>
</dbReference>
<name>A0A7Z0J7S6_9ACTN</name>
<dbReference type="Proteomes" id="UP000572051">
    <property type="component" value="Unassembled WGS sequence"/>
</dbReference>
<evidence type="ECO:0000313" key="2">
    <source>
        <dbReference type="Proteomes" id="UP000572051"/>
    </source>
</evidence>
<keyword evidence="2" id="KW-1185">Reference proteome</keyword>
<proteinExistence type="predicted"/>
<dbReference type="EMBL" id="JACCFS010000001">
    <property type="protein sequence ID" value="NYJ32343.1"/>
    <property type="molecule type" value="Genomic_DNA"/>
</dbReference>
<organism evidence="1 2">
    <name type="scientific">Nocardiopsis aegyptia</name>
    <dbReference type="NCBI Taxonomy" id="220378"/>
    <lineage>
        <taxon>Bacteria</taxon>
        <taxon>Bacillati</taxon>
        <taxon>Actinomycetota</taxon>
        <taxon>Actinomycetes</taxon>
        <taxon>Streptosporangiales</taxon>
        <taxon>Nocardiopsidaceae</taxon>
        <taxon>Nocardiopsis</taxon>
    </lineage>
</organism>
<dbReference type="Gene3D" id="3.40.50.720">
    <property type="entry name" value="NAD(P)-binding Rossmann-like Domain"/>
    <property type="match status" value="1"/>
</dbReference>
<dbReference type="AlphaFoldDB" id="A0A7Z0J7S6"/>
<gene>
    <name evidence="1" type="ORF">HNR10_000224</name>
</gene>
<sequence>MLAMMAAGPFVPQRIATVDVVGGAERGPGPRTPTGFIESGDVAPVIDRSYRFEDLPAAVGHQERGHVPGKAVIEVRAVGREPCPVRRHGHRGHCTAGAADR</sequence>